<keyword evidence="1" id="KW-0472">Membrane</keyword>
<reference evidence="2 3" key="1">
    <citation type="submission" date="2024-04" db="EMBL/GenBank/DDBJ databases">
        <title>Tritrichomonas musculus Genome.</title>
        <authorList>
            <person name="Alves-Ferreira E."/>
            <person name="Grigg M."/>
            <person name="Lorenzi H."/>
            <person name="Galac M."/>
        </authorList>
    </citation>
    <scope>NUCLEOTIDE SEQUENCE [LARGE SCALE GENOMIC DNA]</scope>
    <source>
        <strain evidence="2 3">EAF2021</strain>
    </source>
</reference>
<dbReference type="Proteomes" id="UP001470230">
    <property type="component" value="Unassembled WGS sequence"/>
</dbReference>
<sequence length="153" mass="17650">MSMTMSVTLTNVKTVCFSFSQIISSTFTLIYNPEKETKLYTLTEIDTYKKMPYIIYSLSPKYVPSYLQVTLDTNKKRISPEKLIGIVCGSVGVFFIILSIIIFAIRRKHENKSLLDEDLYSSDNENGNEKVIFFEGYDPKTSIKKDIKIDNWI</sequence>
<keyword evidence="3" id="KW-1185">Reference proteome</keyword>
<accession>A0ABR2KEW2</accession>
<proteinExistence type="predicted"/>
<organism evidence="2 3">
    <name type="scientific">Tritrichomonas musculus</name>
    <dbReference type="NCBI Taxonomy" id="1915356"/>
    <lineage>
        <taxon>Eukaryota</taxon>
        <taxon>Metamonada</taxon>
        <taxon>Parabasalia</taxon>
        <taxon>Tritrichomonadida</taxon>
        <taxon>Tritrichomonadidae</taxon>
        <taxon>Tritrichomonas</taxon>
    </lineage>
</organism>
<dbReference type="EMBL" id="JAPFFF010000005">
    <property type="protein sequence ID" value="KAK8889673.1"/>
    <property type="molecule type" value="Genomic_DNA"/>
</dbReference>
<keyword evidence="1" id="KW-0812">Transmembrane</keyword>
<evidence type="ECO:0000313" key="2">
    <source>
        <dbReference type="EMBL" id="KAK8889673.1"/>
    </source>
</evidence>
<name>A0ABR2KEW2_9EUKA</name>
<feature type="transmembrane region" description="Helical" evidence="1">
    <location>
        <begin position="83"/>
        <end position="105"/>
    </location>
</feature>
<gene>
    <name evidence="2" type="ORF">M9Y10_034426</name>
</gene>
<protein>
    <submittedName>
        <fullName evidence="2">Uncharacterized protein</fullName>
    </submittedName>
</protein>
<evidence type="ECO:0000256" key="1">
    <source>
        <dbReference type="SAM" id="Phobius"/>
    </source>
</evidence>
<keyword evidence="1" id="KW-1133">Transmembrane helix</keyword>
<comment type="caution">
    <text evidence="2">The sequence shown here is derived from an EMBL/GenBank/DDBJ whole genome shotgun (WGS) entry which is preliminary data.</text>
</comment>
<evidence type="ECO:0000313" key="3">
    <source>
        <dbReference type="Proteomes" id="UP001470230"/>
    </source>
</evidence>